<dbReference type="Pfam" id="PF07669">
    <property type="entry name" value="Eco57I"/>
    <property type="match status" value="1"/>
</dbReference>
<protein>
    <recommendedName>
        <fullName evidence="1">site-specific DNA-methyltransferase (adenine-specific)</fullName>
        <ecNumber evidence="1">2.1.1.72</ecNumber>
    </recommendedName>
</protein>
<feature type="domain" description="Type II methyltransferase M.TaqI-like" evidence="8">
    <location>
        <begin position="77"/>
        <end position="219"/>
    </location>
</feature>
<keyword evidence="4" id="KW-0949">S-adenosyl-L-methionine</keyword>
<dbReference type="SUPFAM" id="SSF53335">
    <property type="entry name" value="S-adenosyl-L-methionine-dependent methyltransferases"/>
    <property type="match status" value="1"/>
</dbReference>
<reference evidence="10 11" key="1">
    <citation type="submission" date="2020-02" db="EMBL/GenBank/DDBJ databases">
        <title>Comparative genomics of sulfur disproportionating microorganisms.</title>
        <authorList>
            <person name="Ward L.M."/>
            <person name="Bertran E."/>
            <person name="Johnston D.T."/>
        </authorList>
    </citation>
    <scope>NUCLEOTIDE SEQUENCE [LARGE SCALE GENOMIC DNA]</scope>
    <source>
        <strain evidence="10 11">DSM 3696</strain>
    </source>
</reference>
<sequence length="564" mass="64947">MTRYSKVEKKKRSGATFTPENLSKFLSKKISKLLTKDKNEEINILDPAVGDGQLLFSMANELKSIGYCNIVLHGFDTDKNSTENSIRKLSEIVAKENIHIIHKDFLEHVLESSSYLPLFQENKLIKYDIIIANPPYVRTQIMGEIKAKQLSSSFDLKGRVDLYYPFILSIGKALKEGGVAGIITSNRYLTIKSGASVRREIRKVFSLKNVYDLGDTKVFDAAILPAIMICGSPSRTHHNNINFSSIYETDETSNIKINDIFEAFEHEGVVTLSGEKNYLVKNGILDDGGDSSNVWRLSTNACDEWLKTVEENTWCRFEDVGKIRVGVKTTADSVFIRDDWEFITNNKLPELLKPLITHHQARRFKGLITNKKQKFILYTHIIQNGKRTAINLNEYPKSKAYLEKFKLDLEKRTYVINAGRQWYEIWVPQNPAHWENPKLIMRDISEEPCFWMDLDGSVVNGDCYWMIADKKTDKDILWLTLGVANSKFIETYYDKRFNNKLYSGRRRFMTQYVKEFPLPNINLNEAQEIIRLSKDLYQEASSDNIKDIETKLNNAVLKAFNISC</sequence>
<dbReference type="Proteomes" id="UP000469724">
    <property type="component" value="Unassembled WGS sequence"/>
</dbReference>
<dbReference type="InterPro" id="IPR002052">
    <property type="entry name" value="DNA_methylase_N6_adenine_CS"/>
</dbReference>
<dbReference type="EMBL" id="JAAGRQ010000007">
    <property type="protein sequence ID" value="NDY55614.1"/>
    <property type="molecule type" value="Genomic_DNA"/>
</dbReference>
<dbReference type="PANTHER" id="PTHR33841:SF1">
    <property type="entry name" value="DNA METHYLTRANSFERASE A"/>
    <property type="match status" value="1"/>
</dbReference>
<organism evidence="10 11">
    <name type="scientific">Desulfolutivibrio sulfodismutans</name>
    <dbReference type="NCBI Taxonomy" id="63561"/>
    <lineage>
        <taxon>Bacteria</taxon>
        <taxon>Pseudomonadati</taxon>
        <taxon>Thermodesulfobacteriota</taxon>
        <taxon>Desulfovibrionia</taxon>
        <taxon>Desulfovibrionales</taxon>
        <taxon>Desulfovibrionaceae</taxon>
        <taxon>Desulfolutivibrio</taxon>
    </lineage>
</organism>
<dbReference type="GO" id="GO:0009307">
    <property type="term" value="P:DNA restriction-modification system"/>
    <property type="evidence" value="ECO:0007669"/>
    <property type="project" value="UniProtKB-KW"/>
</dbReference>
<dbReference type="PANTHER" id="PTHR33841">
    <property type="entry name" value="DNA METHYLTRANSFERASE YEEA-RELATED"/>
    <property type="match status" value="1"/>
</dbReference>
<dbReference type="RefSeq" id="WP_163300671.1">
    <property type="nucleotide sequence ID" value="NZ_JAAGRQ010000007.1"/>
</dbReference>
<evidence type="ECO:0000256" key="7">
    <source>
        <dbReference type="ARBA" id="ARBA00047942"/>
    </source>
</evidence>
<proteinExistence type="predicted"/>
<accession>A0A7K3NHD8</accession>
<comment type="caution">
    <text evidence="10">The sequence shown here is derived from an EMBL/GenBank/DDBJ whole genome shotgun (WGS) entry which is preliminary data.</text>
</comment>
<keyword evidence="3" id="KW-0808">Transferase</keyword>
<evidence type="ECO:0000259" key="8">
    <source>
        <dbReference type="Pfam" id="PF07669"/>
    </source>
</evidence>
<dbReference type="EC" id="2.1.1.72" evidence="1"/>
<dbReference type="GO" id="GO:0009007">
    <property type="term" value="F:site-specific DNA-methyltransferase (adenine-specific) activity"/>
    <property type="evidence" value="ECO:0007669"/>
    <property type="project" value="UniProtKB-EC"/>
</dbReference>
<keyword evidence="11" id="KW-1185">Reference proteome</keyword>
<keyword evidence="5" id="KW-0680">Restriction system</keyword>
<dbReference type="GO" id="GO:0032259">
    <property type="term" value="P:methylation"/>
    <property type="evidence" value="ECO:0007669"/>
    <property type="project" value="UniProtKB-KW"/>
</dbReference>
<evidence type="ECO:0000313" key="11">
    <source>
        <dbReference type="Proteomes" id="UP000469724"/>
    </source>
</evidence>
<dbReference type="GO" id="GO:0003677">
    <property type="term" value="F:DNA binding"/>
    <property type="evidence" value="ECO:0007669"/>
    <property type="project" value="UniProtKB-KW"/>
</dbReference>
<feature type="domain" description="TaqI-like C-terminal specificity" evidence="9">
    <location>
        <begin position="409"/>
        <end position="518"/>
    </location>
</feature>
<keyword evidence="6" id="KW-0238">DNA-binding</keyword>
<dbReference type="CDD" id="cd02440">
    <property type="entry name" value="AdoMet_MTases"/>
    <property type="match status" value="1"/>
</dbReference>
<evidence type="ECO:0000259" key="9">
    <source>
        <dbReference type="Pfam" id="PF12950"/>
    </source>
</evidence>
<dbReference type="InterPro" id="IPR025931">
    <property type="entry name" value="TaqI_C"/>
</dbReference>
<dbReference type="AlphaFoldDB" id="A0A7K3NHD8"/>
<evidence type="ECO:0000256" key="6">
    <source>
        <dbReference type="ARBA" id="ARBA00023125"/>
    </source>
</evidence>
<name>A0A7K3NHD8_9BACT</name>
<dbReference type="Gene3D" id="3.40.50.150">
    <property type="entry name" value="Vaccinia Virus protein VP39"/>
    <property type="match status" value="1"/>
</dbReference>
<keyword evidence="2 10" id="KW-0489">Methyltransferase</keyword>
<gene>
    <name evidence="10" type="ORF">G3N56_02505</name>
</gene>
<dbReference type="InterPro" id="IPR011639">
    <property type="entry name" value="MethylTrfase_TaqI-like_dom"/>
</dbReference>
<comment type="catalytic activity">
    <reaction evidence="7">
        <text>a 2'-deoxyadenosine in DNA + S-adenosyl-L-methionine = an N(6)-methyl-2'-deoxyadenosine in DNA + S-adenosyl-L-homocysteine + H(+)</text>
        <dbReference type="Rhea" id="RHEA:15197"/>
        <dbReference type="Rhea" id="RHEA-COMP:12418"/>
        <dbReference type="Rhea" id="RHEA-COMP:12419"/>
        <dbReference type="ChEBI" id="CHEBI:15378"/>
        <dbReference type="ChEBI" id="CHEBI:57856"/>
        <dbReference type="ChEBI" id="CHEBI:59789"/>
        <dbReference type="ChEBI" id="CHEBI:90615"/>
        <dbReference type="ChEBI" id="CHEBI:90616"/>
        <dbReference type="EC" id="2.1.1.72"/>
    </reaction>
</comment>
<dbReference type="PRINTS" id="PR00507">
    <property type="entry name" value="N12N6MTFRASE"/>
</dbReference>
<evidence type="ECO:0000256" key="2">
    <source>
        <dbReference type="ARBA" id="ARBA00022603"/>
    </source>
</evidence>
<dbReference type="InterPro" id="IPR050953">
    <property type="entry name" value="N4_N6_ade-DNA_methylase"/>
</dbReference>
<dbReference type="PROSITE" id="PS00092">
    <property type="entry name" value="N6_MTASE"/>
    <property type="match status" value="1"/>
</dbReference>
<evidence type="ECO:0000256" key="3">
    <source>
        <dbReference type="ARBA" id="ARBA00022679"/>
    </source>
</evidence>
<evidence type="ECO:0000256" key="5">
    <source>
        <dbReference type="ARBA" id="ARBA00022747"/>
    </source>
</evidence>
<evidence type="ECO:0000256" key="4">
    <source>
        <dbReference type="ARBA" id="ARBA00022691"/>
    </source>
</evidence>
<evidence type="ECO:0000256" key="1">
    <source>
        <dbReference type="ARBA" id="ARBA00011900"/>
    </source>
</evidence>
<evidence type="ECO:0000313" key="10">
    <source>
        <dbReference type="EMBL" id="NDY55614.1"/>
    </source>
</evidence>
<dbReference type="InterPro" id="IPR029063">
    <property type="entry name" value="SAM-dependent_MTases_sf"/>
</dbReference>
<dbReference type="Pfam" id="PF12950">
    <property type="entry name" value="TaqI_C"/>
    <property type="match status" value="1"/>
</dbReference>